<proteinExistence type="predicted"/>
<accession>A0A521C1L4</accession>
<organism evidence="1 2">
    <name type="scientific">Paracoccus laeviglucosivorans</name>
    <dbReference type="NCBI Taxonomy" id="1197861"/>
    <lineage>
        <taxon>Bacteria</taxon>
        <taxon>Pseudomonadati</taxon>
        <taxon>Pseudomonadota</taxon>
        <taxon>Alphaproteobacteria</taxon>
        <taxon>Rhodobacterales</taxon>
        <taxon>Paracoccaceae</taxon>
        <taxon>Paracoccus</taxon>
    </lineage>
</organism>
<dbReference type="AlphaFoldDB" id="A0A521C1L4"/>
<keyword evidence="2" id="KW-1185">Reference proteome</keyword>
<evidence type="ECO:0000313" key="1">
    <source>
        <dbReference type="EMBL" id="SMO53367.1"/>
    </source>
</evidence>
<sequence>MEPAVDVMQKDEPNTLRFVALSSADNARISENGSALVDYLLHPPKGTERELGEGIAPEITQKRRDALRALTEAAFK</sequence>
<dbReference type="EMBL" id="FXTK01000003">
    <property type="protein sequence ID" value="SMO53367.1"/>
    <property type="molecule type" value="Genomic_DNA"/>
</dbReference>
<gene>
    <name evidence="1" type="ORF">SAMN06265221_103347</name>
</gene>
<evidence type="ECO:0000313" key="2">
    <source>
        <dbReference type="Proteomes" id="UP000319014"/>
    </source>
</evidence>
<protein>
    <submittedName>
        <fullName evidence="1">Uncharacterized protein</fullName>
    </submittedName>
</protein>
<dbReference type="Proteomes" id="UP000319014">
    <property type="component" value="Unassembled WGS sequence"/>
</dbReference>
<name>A0A521C1L4_9RHOB</name>
<reference evidence="1 2" key="1">
    <citation type="submission" date="2017-05" db="EMBL/GenBank/DDBJ databases">
        <authorList>
            <person name="Varghese N."/>
            <person name="Submissions S."/>
        </authorList>
    </citation>
    <scope>NUCLEOTIDE SEQUENCE [LARGE SCALE GENOMIC DNA]</scope>
    <source>
        <strain evidence="1 2">DSM 100094</strain>
    </source>
</reference>